<reference evidence="1 2" key="1">
    <citation type="journal article" date="2019" name="Int. J. Syst. Evol. Microbiol.">
        <title>Anaerobacillus alkaliphilus sp. nov., a novel alkaliphilic and moderately halophilic bacterium.</title>
        <authorList>
            <person name="Borsodi A.K."/>
            <person name="Aszalos J.M."/>
            <person name="Bihari P."/>
            <person name="Nagy I."/>
            <person name="Schumann P."/>
            <person name="Sproer C."/>
            <person name="Kovacs A.L."/>
            <person name="Boka K."/>
            <person name="Dobosy P."/>
            <person name="Ovari M."/>
            <person name="Szili-Kovacs T."/>
            <person name="Toth E."/>
        </authorList>
    </citation>
    <scope>NUCLEOTIDE SEQUENCE [LARGE SCALE GENOMIC DNA]</scope>
    <source>
        <strain evidence="1 2">B16-10</strain>
    </source>
</reference>
<gene>
    <name evidence="1" type="ORF">DS745_08015</name>
</gene>
<protein>
    <recommendedName>
        <fullName evidence="3">Alkyl hydroperoxide reductase subunit C/ Thiol specific antioxidant domain-containing protein</fullName>
    </recommendedName>
</protein>
<evidence type="ECO:0000313" key="2">
    <source>
        <dbReference type="Proteomes" id="UP000290649"/>
    </source>
</evidence>
<proteinExistence type="predicted"/>
<dbReference type="Proteomes" id="UP000290649">
    <property type="component" value="Unassembled WGS sequence"/>
</dbReference>
<dbReference type="SUPFAM" id="SSF52833">
    <property type="entry name" value="Thioredoxin-like"/>
    <property type="match status" value="1"/>
</dbReference>
<dbReference type="OrthoDB" id="2969413at2"/>
<sequence length="102" mass="11706">MSQLVELHNNLDKLPDVKVYAISLDSPEEHLLVKETYKLDHFEFLTDVQGQFGETFGFIDLAENKIYRGYLGVNPVTTNMIVEVDYLLGENIKTVIKVMEDL</sequence>
<evidence type="ECO:0000313" key="1">
    <source>
        <dbReference type="EMBL" id="RXJ02118.1"/>
    </source>
</evidence>
<organism evidence="1 2">
    <name type="scientific">Anaerobacillus alkaliphilus</name>
    <dbReference type="NCBI Taxonomy" id="1548597"/>
    <lineage>
        <taxon>Bacteria</taxon>
        <taxon>Bacillati</taxon>
        <taxon>Bacillota</taxon>
        <taxon>Bacilli</taxon>
        <taxon>Bacillales</taxon>
        <taxon>Bacillaceae</taxon>
        <taxon>Anaerobacillus</taxon>
    </lineage>
</organism>
<name>A0A4Q0VX04_9BACI</name>
<dbReference type="RefSeq" id="WP_129077831.1">
    <property type="nucleotide sequence ID" value="NZ_QOUX01000027.1"/>
</dbReference>
<dbReference type="Gene3D" id="3.40.30.10">
    <property type="entry name" value="Glutaredoxin"/>
    <property type="match status" value="1"/>
</dbReference>
<evidence type="ECO:0008006" key="3">
    <source>
        <dbReference type="Google" id="ProtNLM"/>
    </source>
</evidence>
<dbReference type="AlphaFoldDB" id="A0A4Q0VX04"/>
<dbReference type="InterPro" id="IPR036249">
    <property type="entry name" value="Thioredoxin-like_sf"/>
</dbReference>
<dbReference type="EMBL" id="QOUX01000027">
    <property type="protein sequence ID" value="RXJ02118.1"/>
    <property type="molecule type" value="Genomic_DNA"/>
</dbReference>
<comment type="caution">
    <text evidence="1">The sequence shown here is derived from an EMBL/GenBank/DDBJ whole genome shotgun (WGS) entry which is preliminary data.</text>
</comment>
<keyword evidence="2" id="KW-1185">Reference proteome</keyword>
<accession>A0A4Q0VX04</accession>